<organism evidence="2 3">
    <name type="scientific">Aquibacillus rhizosphaerae</name>
    <dbReference type="NCBI Taxonomy" id="3051431"/>
    <lineage>
        <taxon>Bacteria</taxon>
        <taxon>Bacillati</taxon>
        <taxon>Bacillota</taxon>
        <taxon>Bacilli</taxon>
        <taxon>Bacillales</taxon>
        <taxon>Bacillaceae</taxon>
        <taxon>Aquibacillus</taxon>
    </lineage>
</organism>
<dbReference type="Proteomes" id="UP001235343">
    <property type="component" value="Unassembled WGS sequence"/>
</dbReference>
<reference evidence="2 3" key="1">
    <citation type="submission" date="2023-06" db="EMBL/GenBank/DDBJ databases">
        <title>Aquibacillus rhizosphaerae LR5S19.</title>
        <authorList>
            <person name="Sun J.-Q."/>
        </authorList>
    </citation>
    <scope>NUCLEOTIDE SEQUENCE [LARGE SCALE GENOMIC DNA]</scope>
    <source>
        <strain evidence="2 3">LR5S19</strain>
    </source>
</reference>
<proteinExistence type="predicted"/>
<protein>
    <submittedName>
        <fullName evidence="2">DUF1659 domain-containing protein</fullName>
    </submittedName>
</protein>
<keyword evidence="3" id="KW-1185">Reference proteome</keyword>
<name>A0ABT7LCD1_9BACI</name>
<feature type="domain" description="DUF1659" evidence="1">
    <location>
        <begin position="2"/>
        <end position="72"/>
    </location>
</feature>
<accession>A0ABT7LCD1</accession>
<dbReference type="Pfam" id="PF07872">
    <property type="entry name" value="DUF1659"/>
    <property type="match status" value="1"/>
</dbReference>
<dbReference type="RefSeq" id="WP_285934386.1">
    <property type="nucleotide sequence ID" value="NZ_JASTZU010000063.1"/>
</dbReference>
<gene>
    <name evidence="2" type="ORF">QQS35_21890</name>
</gene>
<evidence type="ECO:0000313" key="2">
    <source>
        <dbReference type="EMBL" id="MDL4843094.1"/>
    </source>
</evidence>
<dbReference type="InterPro" id="IPR012454">
    <property type="entry name" value="DUF1659"/>
</dbReference>
<evidence type="ECO:0000313" key="3">
    <source>
        <dbReference type="Proteomes" id="UP001235343"/>
    </source>
</evidence>
<comment type="caution">
    <text evidence="2">The sequence shown here is derived from an EMBL/GenBank/DDBJ whole genome shotgun (WGS) entry which is preliminary data.</text>
</comment>
<evidence type="ECO:0000259" key="1">
    <source>
        <dbReference type="Pfam" id="PF07872"/>
    </source>
</evidence>
<dbReference type="EMBL" id="JASTZU010000063">
    <property type="protein sequence ID" value="MDL4843094.1"/>
    <property type="molecule type" value="Genomic_DNA"/>
</dbReference>
<sequence length="74" mass="8143">MAVAQTIDSRLQLAFENGVDLENGKVIIKNKSFNNIKVSATPDQLLAVTTALVPLQQLTLYSVKRNDTELITVE</sequence>